<dbReference type="GeneID" id="72185634"/>
<feature type="compositionally biased region" description="Basic and acidic residues" evidence="1">
    <location>
        <begin position="468"/>
        <end position="494"/>
    </location>
</feature>
<evidence type="ECO:0000313" key="2">
    <source>
        <dbReference type="EMBL" id="UPV72979.1"/>
    </source>
</evidence>
<dbReference type="Proteomes" id="UP000830729">
    <property type="component" value="Chromosome"/>
</dbReference>
<gene>
    <name evidence="2" type="ORF">M0R89_10505</name>
</gene>
<feature type="region of interest" description="Disordered" evidence="1">
    <location>
        <begin position="273"/>
        <end position="526"/>
    </location>
</feature>
<organism evidence="2 3">
    <name type="scientific">Halorussus limi</name>
    <dbReference type="NCBI Taxonomy" id="2938695"/>
    <lineage>
        <taxon>Archaea</taxon>
        <taxon>Methanobacteriati</taxon>
        <taxon>Methanobacteriota</taxon>
        <taxon>Stenosarchaea group</taxon>
        <taxon>Halobacteria</taxon>
        <taxon>Halobacteriales</taxon>
        <taxon>Haladaptataceae</taxon>
        <taxon>Halorussus</taxon>
    </lineage>
</organism>
<protein>
    <submittedName>
        <fullName evidence="2">Uncharacterized protein</fullName>
    </submittedName>
</protein>
<keyword evidence="3" id="KW-1185">Reference proteome</keyword>
<feature type="compositionally biased region" description="Low complexity" evidence="1">
    <location>
        <begin position="119"/>
        <end position="128"/>
    </location>
</feature>
<feature type="region of interest" description="Disordered" evidence="1">
    <location>
        <begin position="119"/>
        <end position="148"/>
    </location>
</feature>
<dbReference type="RefSeq" id="WP_248649038.1">
    <property type="nucleotide sequence ID" value="NZ_CP096659.1"/>
</dbReference>
<feature type="compositionally biased region" description="Basic and acidic residues" evidence="1">
    <location>
        <begin position="389"/>
        <end position="402"/>
    </location>
</feature>
<dbReference type="AlphaFoldDB" id="A0A8U0HQ41"/>
<feature type="compositionally biased region" description="Basic and acidic residues" evidence="1">
    <location>
        <begin position="503"/>
        <end position="526"/>
    </location>
</feature>
<evidence type="ECO:0000313" key="3">
    <source>
        <dbReference type="Proteomes" id="UP000830729"/>
    </source>
</evidence>
<reference evidence="2 3" key="1">
    <citation type="submission" date="2022-04" db="EMBL/GenBank/DDBJ databases">
        <title>Diverse halophilic archaea isolated from saline environments.</title>
        <authorList>
            <person name="Cui H.-L."/>
        </authorList>
    </citation>
    <scope>NUCLEOTIDE SEQUENCE [LARGE SCALE GENOMIC DNA]</scope>
    <source>
        <strain evidence="2 3">XZYJT49</strain>
    </source>
</reference>
<dbReference type="EMBL" id="CP096659">
    <property type="protein sequence ID" value="UPV72979.1"/>
    <property type="molecule type" value="Genomic_DNA"/>
</dbReference>
<feature type="compositionally biased region" description="Low complexity" evidence="1">
    <location>
        <begin position="457"/>
        <end position="467"/>
    </location>
</feature>
<sequence length="565" mass="60577">MNLNPRIGIGGEQGKPVIQQLRNAAVEAPQDAGFVAGSAGKALGDIGIQTEGHLHDTAINEDKAYQDAEEVQNAAETGGETLATAVKEEPVGFAAEIVAPGAPGRVKAGATKGASAAKAAPSKAAEAPGRVKSGVQQGASKASDLPSEIEATINRARFEARQRGESAKSRVKNAPEELRIRKDVAKYNAEQRLRQTRQDASLRFERAKRDVSDLPAEAKLKSKQKAGEIENRVNRVKQEADLRFKRFQRDVSDLPADLALTRARLEGEIANKLKFGRGDGGNTGSTSGVQIDIEGDGLDFDFNDGKTRTDGDTKSDGNTGSKGDGGGSDVDVDVRNRNDGGGQDTIVKQRKKTGDSGKGGETGPKTRTRPGESDVPTRPGESDVPGRTPDADTRTPDGRFRDAVGPILGPVETDLPGADRGGRTDMGPDIDDYLRPDDTVGRDYDDDLRNPPIERNPPNTDTPPDQRTPTDIDLRTPTDLRLDQPPEQDYKMDTPGRTPRKPRTPDLDLEFDGRVNEDDDRRRRDGTFAWTNPVASAETILSGGIEAEADVGNVEADMDLNLEGL</sequence>
<name>A0A8U0HQ41_9EURY</name>
<dbReference type="KEGG" id="halx:M0R89_10505"/>
<feature type="compositionally biased region" description="Basic and acidic residues" evidence="1">
    <location>
        <begin position="432"/>
        <end position="449"/>
    </location>
</feature>
<proteinExistence type="predicted"/>
<feature type="compositionally biased region" description="Basic and acidic residues" evidence="1">
    <location>
        <begin position="303"/>
        <end position="315"/>
    </location>
</feature>
<accession>A0A8U0HQ41</accession>
<feature type="compositionally biased region" description="Acidic residues" evidence="1">
    <location>
        <begin position="293"/>
        <end position="302"/>
    </location>
</feature>
<evidence type="ECO:0000256" key="1">
    <source>
        <dbReference type="SAM" id="MobiDB-lite"/>
    </source>
</evidence>